<organism evidence="2 3">
    <name type="scientific">Brevibacterium salitolerans</name>
    <dbReference type="NCBI Taxonomy" id="1403566"/>
    <lineage>
        <taxon>Bacteria</taxon>
        <taxon>Bacillati</taxon>
        <taxon>Actinomycetota</taxon>
        <taxon>Actinomycetes</taxon>
        <taxon>Micrococcales</taxon>
        <taxon>Brevibacteriaceae</taxon>
        <taxon>Brevibacterium</taxon>
    </lineage>
</organism>
<accession>A0ABP5IKR4</accession>
<dbReference type="InterPro" id="IPR038670">
    <property type="entry name" value="HslJ-like_sf"/>
</dbReference>
<dbReference type="EMBL" id="BAAAPZ010000008">
    <property type="protein sequence ID" value="GAA2100550.1"/>
    <property type="molecule type" value="Genomic_DNA"/>
</dbReference>
<dbReference type="Pfam" id="PF03724">
    <property type="entry name" value="META"/>
    <property type="match status" value="1"/>
</dbReference>
<proteinExistence type="predicted"/>
<dbReference type="Proteomes" id="UP001500984">
    <property type="component" value="Unassembled WGS sequence"/>
</dbReference>
<evidence type="ECO:0000259" key="1">
    <source>
        <dbReference type="Pfam" id="PF03724"/>
    </source>
</evidence>
<sequence length="122" mass="12556">MSEYQPGGRPRLQASAVGPAAQAPAAIAGTWRAEDPATAFLTFSTPAAGAGHMTGSDGCNGVQGRYTLQGDTATITRGFSTLKACLGVDTWLAGTTAVTVAGDTLRVFDSHGEEIGTLRRER</sequence>
<reference evidence="3" key="1">
    <citation type="journal article" date="2019" name="Int. J. Syst. Evol. Microbiol.">
        <title>The Global Catalogue of Microorganisms (GCM) 10K type strain sequencing project: providing services to taxonomists for standard genome sequencing and annotation.</title>
        <authorList>
            <consortium name="The Broad Institute Genomics Platform"/>
            <consortium name="The Broad Institute Genome Sequencing Center for Infectious Disease"/>
            <person name="Wu L."/>
            <person name="Ma J."/>
        </authorList>
    </citation>
    <scope>NUCLEOTIDE SEQUENCE [LARGE SCALE GENOMIC DNA]</scope>
    <source>
        <strain evidence="3">JCM 15900</strain>
    </source>
</reference>
<evidence type="ECO:0000313" key="3">
    <source>
        <dbReference type="Proteomes" id="UP001500984"/>
    </source>
</evidence>
<name>A0ABP5IKR4_9MICO</name>
<gene>
    <name evidence="2" type="ORF">GCM10009823_22990</name>
</gene>
<evidence type="ECO:0000313" key="2">
    <source>
        <dbReference type="EMBL" id="GAA2100550.1"/>
    </source>
</evidence>
<protein>
    <submittedName>
        <fullName evidence="2">META domain-containing protein</fullName>
    </submittedName>
</protein>
<dbReference type="InterPro" id="IPR005184">
    <property type="entry name" value="DUF306_Meta_HslJ"/>
</dbReference>
<dbReference type="Gene3D" id="2.40.128.270">
    <property type="match status" value="1"/>
</dbReference>
<feature type="domain" description="DUF306" evidence="1">
    <location>
        <begin position="33"/>
        <end position="115"/>
    </location>
</feature>
<keyword evidence="3" id="KW-1185">Reference proteome</keyword>
<comment type="caution">
    <text evidence="2">The sequence shown here is derived from an EMBL/GenBank/DDBJ whole genome shotgun (WGS) entry which is preliminary data.</text>
</comment>
<dbReference type="RefSeq" id="WP_291794992.1">
    <property type="nucleotide sequence ID" value="NZ_BAAAPZ010000008.1"/>
</dbReference>